<keyword evidence="2 5" id="KW-0812">Transmembrane</keyword>
<dbReference type="PANTHER" id="PTHR12714">
    <property type="entry name" value="PROTEIN-S ISOPRENYLCYSTEINE O-METHYLTRANSFERASE"/>
    <property type="match status" value="1"/>
</dbReference>
<dbReference type="EMBL" id="SUNH01000004">
    <property type="protein sequence ID" value="TJZ87083.1"/>
    <property type="molecule type" value="Genomic_DNA"/>
</dbReference>
<comment type="caution">
    <text evidence="6">The sequence shown here is derived from an EMBL/GenBank/DDBJ whole genome shotgun (WGS) entry which is preliminary data.</text>
</comment>
<dbReference type="GO" id="GO:0008168">
    <property type="term" value="F:methyltransferase activity"/>
    <property type="evidence" value="ECO:0007669"/>
    <property type="project" value="UniProtKB-KW"/>
</dbReference>
<dbReference type="Pfam" id="PF04191">
    <property type="entry name" value="PEMT"/>
    <property type="match status" value="1"/>
</dbReference>
<protein>
    <submittedName>
        <fullName evidence="6">Isoprenylcysteine carboxylmethyltransferase family protein</fullName>
    </submittedName>
</protein>
<evidence type="ECO:0000256" key="5">
    <source>
        <dbReference type="SAM" id="Phobius"/>
    </source>
</evidence>
<reference evidence="6 7" key="1">
    <citation type="submission" date="2019-04" db="EMBL/GenBank/DDBJ databases">
        <authorList>
            <person name="Li J."/>
        </authorList>
    </citation>
    <scope>NUCLEOTIDE SEQUENCE [LARGE SCALE GENOMIC DNA]</scope>
    <source>
        <strain evidence="6 7">CCTCC AB2016182</strain>
    </source>
</reference>
<evidence type="ECO:0000256" key="1">
    <source>
        <dbReference type="ARBA" id="ARBA00004127"/>
    </source>
</evidence>
<dbReference type="PANTHER" id="PTHR12714:SF9">
    <property type="entry name" value="PROTEIN-S-ISOPRENYLCYSTEINE O-METHYLTRANSFERASE"/>
    <property type="match status" value="1"/>
</dbReference>
<dbReference type="RefSeq" id="WP_136855139.1">
    <property type="nucleotide sequence ID" value="NZ_SUNH01000004.1"/>
</dbReference>
<keyword evidence="6" id="KW-0808">Transferase</keyword>
<sequence length="146" mass="15911">MRLTPDLPPVWLAGFAGVAWLTGQVLPPLALPAWPGWVLVGAGLLLAGWAALTMAWARTTVDPHGQPSALVAHGPFAWSRNPIYLADLLILLGLCLMWNAWPAALPLALAFARVIATRFIAPEERRLAALFPAEYPAYAARTRRWI</sequence>
<evidence type="ECO:0000313" key="6">
    <source>
        <dbReference type="EMBL" id="TJZ87083.1"/>
    </source>
</evidence>
<feature type="transmembrane region" description="Helical" evidence="5">
    <location>
        <begin position="12"/>
        <end position="30"/>
    </location>
</feature>
<proteinExistence type="predicted"/>
<gene>
    <name evidence="6" type="ORF">FA740_02185</name>
</gene>
<feature type="transmembrane region" description="Helical" evidence="5">
    <location>
        <begin position="37"/>
        <end position="57"/>
    </location>
</feature>
<dbReference type="GO" id="GO:0032259">
    <property type="term" value="P:methylation"/>
    <property type="evidence" value="ECO:0007669"/>
    <property type="project" value="UniProtKB-KW"/>
</dbReference>
<keyword evidence="4 5" id="KW-0472">Membrane</keyword>
<name>A0A4U0QXP8_9RHOB</name>
<evidence type="ECO:0000256" key="3">
    <source>
        <dbReference type="ARBA" id="ARBA00022989"/>
    </source>
</evidence>
<dbReference type="InterPro" id="IPR007318">
    <property type="entry name" value="Phopholipid_MeTrfase"/>
</dbReference>
<dbReference type="OrthoDB" id="9811969at2"/>
<keyword evidence="3 5" id="KW-1133">Transmembrane helix</keyword>
<organism evidence="6 7">
    <name type="scientific">Paracoccus hibiscisoli</name>
    <dbReference type="NCBI Taxonomy" id="2023261"/>
    <lineage>
        <taxon>Bacteria</taxon>
        <taxon>Pseudomonadati</taxon>
        <taxon>Pseudomonadota</taxon>
        <taxon>Alphaproteobacteria</taxon>
        <taxon>Rhodobacterales</taxon>
        <taxon>Paracoccaceae</taxon>
        <taxon>Paracoccus</taxon>
    </lineage>
</organism>
<dbReference type="Gene3D" id="1.20.120.1630">
    <property type="match status" value="1"/>
</dbReference>
<evidence type="ECO:0000256" key="2">
    <source>
        <dbReference type="ARBA" id="ARBA00022692"/>
    </source>
</evidence>
<dbReference type="GO" id="GO:0012505">
    <property type="term" value="C:endomembrane system"/>
    <property type="evidence" value="ECO:0007669"/>
    <property type="project" value="UniProtKB-SubCell"/>
</dbReference>
<keyword evidence="6" id="KW-0489">Methyltransferase</keyword>
<comment type="subcellular location">
    <subcellularLocation>
        <location evidence="1">Endomembrane system</location>
        <topology evidence="1">Multi-pass membrane protein</topology>
    </subcellularLocation>
</comment>
<accession>A0A4U0QXP8</accession>
<dbReference type="AlphaFoldDB" id="A0A4U0QXP8"/>
<dbReference type="Proteomes" id="UP000306223">
    <property type="component" value="Unassembled WGS sequence"/>
</dbReference>
<keyword evidence="7" id="KW-1185">Reference proteome</keyword>
<evidence type="ECO:0000256" key="4">
    <source>
        <dbReference type="ARBA" id="ARBA00023136"/>
    </source>
</evidence>
<feature type="transmembrane region" description="Helical" evidence="5">
    <location>
        <begin position="88"/>
        <end position="116"/>
    </location>
</feature>
<evidence type="ECO:0000313" key="7">
    <source>
        <dbReference type="Proteomes" id="UP000306223"/>
    </source>
</evidence>